<keyword evidence="2" id="KW-1133">Transmembrane helix</keyword>
<evidence type="ECO:0000313" key="4">
    <source>
        <dbReference type="Proteomes" id="UP000092687"/>
    </source>
</evidence>
<evidence type="ECO:0000313" key="3">
    <source>
        <dbReference type="EMBL" id="ANU13500.1"/>
    </source>
</evidence>
<accession>A0A1C7DPF8</accession>
<feature type="transmembrane region" description="Helical" evidence="2">
    <location>
        <begin position="138"/>
        <end position="157"/>
    </location>
</feature>
<dbReference type="OrthoDB" id="4376109at2"/>
<keyword evidence="2" id="KW-0812">Transmembrane</keyword>
<evidence type="ECO:0000256" key="1">
    <source>
        <dbReference type="SAM" id="MobiDB-lite"/>
    </source>
</evidence>
<gene>
    <name evidence="3" type="ORF">BBI08_06440</name>
</gene>
<protein>
    <submittedName>
        <fullName evidence="3">Uncharacterized protein</fullName>
    </submittedName>
</protein>
<feature type="region of interest" description="Disordered" evidence="1">
    <location>
        <begin position="166"/>
        <end position="188"/>
    </location>
</feature>
<dbReference type="EMBL" id="CP016537">
    <property type="protein sequence ID" value="ANU13500.1"/>
    <property type="molecule type" value="Genomic_DNA"/>
</dbReference>
<dbReference type="AlphaFoldDB" id="A0A1C7DPF8"/>
<dbReference type="RefSeq" id="WP_065528079.1">
    <property type="nucleotide sequence ID" value="NZ_CP016537.2"/>
</dbReference>
<evidence type="ECO:0000256" key="2">
    <source>
        <dbReference type="SAM" id="Phobius"/>
    </source>
</evidence>
<dbReference type="STRING" id="1215089.BBI08_06440"/>
<name>A0A1C7DPF8_9BACL</name>
<dbReference type="Proteomes" id="UP000092687">
    <property type="component" value="Chromosome"/>
</dbReference>
<proteinExistence type="predicted"/>
<sequence length="324" mass="36542">MTDKTEAKKEATLDKVKRIAQAEHQDFRYITTGTIEGSKNATEYAIATDTGLFFYLFKNEKLQPLDHVLWENVKEIKVDYLAMRTNLTLNGQNYRLVNEGKKIFALAQEKSEAKVEKVDRKWHQKILGFRSGTHWKKITAVIAYLLIFGFIGSFFFGEEEAEVAAEDEPAASTEVASEETEASAEEKEAELKRIEEIAAAEEKKQAEKDAAAAEEKALAEEKEVEKDAAVLDSFNAIRTEMINQGSGVVDMDIAKDPSYYQIKIIVDESIWANSTESQKMSFVTSLSTVLENEIDETLFYDVYSNINEDIVATTGILGSWKIKR</sequence>
<organism evidence="3 4">
    <name type="scientific">Planococcus halocryophilus</name>
    <dbReference type="NCBI Taxonomy" id="1215089"/>
    <lineage>
        <taxon>Bacteria</taxon>
        <taxon>Bacillati</taxon>
        <taxon>Bacillota</taxon>
        <taxon>Bacilli</taxon>
        <taxon>Bacillales</taxon>
        <taxon>Caryophanaceae</taxon>
        <taxon>Planococcus</taxon>
    </lineage>
</organism>
<dbReference type="KEGG" id="phc:BBI08_06440"/>
<keyword evidence="4" id="KW-1185">Reference proteome</keyword>
<reference evidence="3" key="1">
    <citation type="submission" date="2016-10" db="EMBL/GenBank/DDBJ databases">
        <authorList>
            <person name="de Groot N.N."/>
        </authorList>
    </citation>
    <scope>NUCLEOTIDE SEQUENCE</scope>
    <source>
        <strain evidence="3">DSM 24743</strain>
    </source>
</reference>
<keyword evidence="2" id="KW-0472">Membrane</keyword>